<sequence length="65" mass="7032">MWMDLVGTWSGALSLAVILICAVGIPGAVVIALMRQVKGPIELAHEPTVSAVKHTAWHDQRYAHD</sequence>
<dbReference type="AlphaFoldDB" id="A0A3E0HA14"/>
<keyword evidence="1" id="KW-1133">Transmembrane helix</keyword>
<dbReference type="OrthoDB" id="9904065at2"/>
<comment type="caution">
    <text evidence="2">The sequence shown here is derived from an EMBL/GenBank/DDBJ whole genome shotgun (WGS) entry which is preliminary data.</text>
</comment>
<evidence type="ECO:0000313" key="2">
    <source>
        <dbReference type="EMBL" id="REH40546.1"/>
    </source>
</evidence>
<dbReference type="EMBL" id="QUNR01000001">
    <property type="protein sequence ID" value="REH40546.1"/>
    <property type="molecule type" value="Genomic_DNA"/>
</dbReference>
<dbReference type="Proteomes" id="UP000256774">
    <property type="component" value="Unassembled WGS sequence"/>
</dbReference>
<reference evidence="2 3" key="1">
    <citation type="submission" date="2018-08" db="EMBL/GenBank/DDBJ databases">
        <title>Genomic Encyclopedia of Type Strains, Phase IV (KMG-IV): sequencing the most valuable type-strain genomes for metagenomic binning, comparative biology and taxonomic classification.</title>
        <authorList>
            <person name="Goeker M."/>
        </authorList>
    </citation>
    <scope>NUCLEOTIDE SEQUENCE [LARGE SCALE GENOMIC DNA]</scope>
    <source>
        <strain evidence="2 3">DSM 26022</strain>
    </source>
</reference>
<proteinExistence type="predicted"/>
<name>A0A3E0HA14_9GAMM</name>
<protein>
    <submittedName>
        <fullName evidence="2">Uncharacterized protein</fullName>
    </submittedName>
</protein>
<evidence type="ECO:0000313" key="3">
    <source>
        <dbReference type="Proteomes" id="UP000256774"/>
    </source>
</evidence>
<organism evidence="2 3">
    <name type="scientific">Paraperlucidibaca baekdonensis</name>
    <dbReference type="NCBI Taxonomy" id="748120"/>
    <lineage>
        <taxon>Bacteria</taxon>
        <taxon>Pseudomonadati</taxon>
        <taxon>Pseudomonadota</taxon>
        <taxon>Gammaproteobacteria</taxon>
        <taxon>Moraxellales</taxon>
        <taxon>Moraxellaceae</taxon>
        <taxon>Paraperlucidibaca</taxon>
    </lineage>
</organism>
<keyword evidence="3" id="KW-1185">Reference proteome</keyword>
<keyword evidence="1" id="KW-0472">Membrane</keyword>
<accession>A0A3E0HA14</accession>
<gene>
    <name evidence="2" type="ORF">DFR26_0747</name>
</gene>
<feature type="transmembrane region" description="Helical" evidence="1">
    <location>
        <begin position="12"/>
        <end position="33"/>
    </location>
</feature>
<evidence type="ECO:0000256" key="1">
    <source>
        <dbReference type="SAM" id="Phobius"/>
    </source>
</evidence>
<dbReference type="RefSeq" id="WP_116207573.1">
    <property type="nucleotide sequence ID" value="NZ_QUNR01000001.1"/>
</dbReference>
<keyword evidence="1" id="KW-0812">Transmembrane</keyword>